<keyword evidence="2 4" id="KW-0853">WD repeat</keyword>
<reference evidence="7" key="1">
    <citation type="submission" date="2021-01" db="EMBL/GenBank/DDBJ databases">
        <authorList>
            <person name="Corre E."/>
            <person name="Pelletier E."/>
            <person name="Niang G."/>
            <person name="Scheremetjew M."/>
            <person name="Finn R."/>
            <person name="Kale V."/>
            <person name="Holt S."/>
            <person name="Cochrane G."/>
            <person name="Meng A."/>
            <person name="Brown T."/>
            <person name="Cohen L."/>
        </authorList>
    </citation>
    <scope>NUCLEOTIDE SEQUENCE</scope>
    <source>
        <strain evidence="7">CCMP1594</strain>
    </source>
</reference>
<dbReference type="InterPro" id="IPR005108">
    <property type="entry name" value="HELP"/>
</dbReference>
<gene>
    <name evidence="7" type="ORF">EGYM00163_LOCUS38631</name>
</gene>
<dbReference type="InterPro" id="IPR055439">
    <property type="entry name" value="Beta-prop_EML_1st"/>
</dbReference>
<evidence type="ECO:0000259" key="5">
    <source>
        <dbReference type="Pfam" id="PF23409"/>
    </source>
</evidence>
<dbReference type="PANTHER" id="PTHR13720">
    <property type="entry name" value="WD-40 REPEAT PROTEIN"/>
    <property type="match status" value="1"/>
</dbReference>
<feature type="repeat" description="WD" evidence="4">
    <location>
        <begin position="475"/>
        <end position="497"/>
    </location>
</feature>
<dbReference type="InterPro" id="IPR055442">
    <property type="entry name" value="Beta-prop_EML-like_2nd"/>
</dbReference>
<dbReference type="InterPro" id="IPR001680">
    <property type="entry name" value="WD40_rpt"/>
</dbReference>
<accession>A0A7S4LG85</accession>
<evidence type="ECO:0000313" key="7">
    <source>
        <dbReference type="EMBL" id="CAE0827370.1"/>
    </source>
</evidence>
<keyword evidence="3" id="KW-0677">Repeat</keyword>
<evidence type="ECO:0000256" key="1">
    <source>
        <dbReference type="ARBA" id="ARBA00006489"/>
    </source>
</evidence>
<proteinExistence type="inferred from homology"/>
<dbReference type="SUPFAM" id="SSF50960">
    <property type="entry name" value="TolB, C-terminal domain"/>
    <property type="match status" value="1"/>
</dbReference>
<dbReference type="PANTHER" id="PTHR13720:SF33">
    <property type="entry name" value="HELP DOMAIN-CONTAINING PROTEIN"/>
    <property type="match status" value="1"/>
</dbReference>
<dbReference type="FunFam" id="2.130.10.10:FF:000320">
    <property type="entry name" value="echinoderm microtubule-associated protein-like 6"/>
    <property type="match status" value="1"/>
</dbReference>
<sequence>MAEIDVLTQHVIKQEELISQLKSVVDQQALALQILKEEDDDLLLDDGEGAGDAAGYESGDEEFDRVGALSHAAMQKEDEPPIDATEKGEKDVDFDAEPTEEERNFMSVKPWLGAMCPPTDFKKDPALDEAPSVKLELEHVYGYRARTCRNNVYWIDDNTIVYFAAAVGIVHKISNNTQQFFFGHSDDIVSLDYHKKRGLVATGQLGKDPKICVWDVYSMEQVHCFSGYHQRAVVDVSFSADGSRLASVGLDDDHSVAVYNIDSGAMVAEAKGGDRRILSVCWNTCRDANGNTDFITVGRKHIQFWQLEGTRLEYKKGILGRKGEIQTFLTAACTSDGAVVGTQDGSMYFFRRNKLRRIVQAHNGMIYSLKFEGQMLFSGGRDGLLTMWSPNGSKVASFDLNKYDSGESKNSVRAIDFLDNKIVAGTITSTIYGIDLSTNEVSVLQVGHFGNLKTRDPHEYGELWGLCPVPKELSFASVCEDGTLRVWDVQQRRMVKRVEIGSAALCCHMSSDGALLAVGFSNGAFAIYDTSDYTEILRKRHHKRRVPCIKFSPDCTMLAVASAQNVIDLYDATRGFRRVGVCAGHSSAVLHLDWDKASQYIQTVSQAYELLWYDKKGMQEPNSRRLKDLQYATQECTLGWNVQGIWPKFSDGSDINMVNLSNNEKYLVSCEDSGKVKIFNYPCIGSGLDRRGKLRRRPESQIARGHSSHVTNAAFLHNDSYVISTGGADLCSFQWKVVPAN</sequence>
<dbReference type="AlphaFoldDB" id="A0A7S4LG85"/>
<feature type="domain" description="EML-like second beta-propeller" evidence="6">
    <location>
        <begin position="463"/>
        <end position="737"/>
    </location>
</feature>
<evidence type="ECO:0000259" key="6">
    <source>
        <dbReference type="Pfam" id="PF23414"/>
    </source>
</evidence>
<comment type="similarity">
    <text evidence="1">Belongs to the WD repeat EMAP family.</text>
</comment>
<evidence type="ECO:0000256" key="3">
    <source>
        <dbReference type="ARBA" id="ARBA00022737"/>
    </source>
</evidence>
<dbReference type="PROSITE" id="PS50082">
    <property type="entry name" value="WD_REPEATS_2"/>
    <property type="match status" value="2"/>
</dbReference>
<protein>
    <recommendedName>
        <fullName evidence="8">Guanine nucleotide-binding protein subunit beta-like protein</fullName>
    </recommendedName>
</protein>
<dbReference type="Pfam" id="PF23409">
    <property type="entry name" value="Beta-prop_EML"/>
    <property type="match status" value="1"/>
</dbReference>
<dbReference type="SMART" id="SM00320">
    <property type="entry name" value="WD40"/>
    <property type="match status" value="10"/>
</dbReference>
<organism evidence="7">
    <name type="scientific">Eutreptiella gymnastica</name>
    <dbReference type="NCBI Taxonomy" id="73025"/>
    <lineage>
        <taxon>Eukaryota</taxon>
        <taxon>Discoba</taxon>
        <taxon>Euglenozoa</taxon>
        <taxon>Euglenida</taxon>
        <taxon>Spirocuta</taxon>
        <taxon>Euglenophyceae</taxon>
        <taxon>Eutreptiales</taxon>
        <taxon>Eutreptiaceae</taxon>
        <taxon>Eutreptiella</taxon>
    </lineage>
</organism>
<dbReference type="GO" id="GO:0008017">
    <property type="term" value="F:microtubule binding"/>
    <property type="evidence" value="ECO:0007669"/>
    <property type="project" value="TreeGrafter"/>
</dbReference>
<dbReference type="InterPro" id="IPR050630">
    <property type="entry name" value="WD_repeat_EMAP"/>
</dbReference>
<dbReference type="InterPro" id="IPR015943">
    <property type="entry name" value="WD40/YVTN_repeat-like_dom_sf"/>
</dbReference>
<dbReference type="Pfam" id="PF23414">
    <property type="entry name" value="Beta-prop_EML_2"/>
    <property type="match status" value="1"/>
</dbReference>
<feature type="repeat" description="WD" evidence="4">
    <location>
        <begin position="359"/>
        <end position="389"/>
    </location>
</feature>
<evidence type="ECO:0000256" key="2">
    <source>
        <dbReference type="ARBA" id="ARBA00022574"/>
    </source>
</evidence>
<evidence type="ECO:0000256" key="4">
    <source>
        <dbReference type="PROSITE-ProRule" id="PRU00221"/>
    </source>
</evidence>
<dbReference type="Gene3D" id="2.130.10.10">
    <property type="entry name" value="YVTN repeat-like/Quinoprotein amine dehydrogenase"/>
    <property type="match status" value="2"/>
</dbReference>
<feature type="domain" description="EML-like first beta-propeller" evidence="5">
    <location>
        <begin position="177"/>
        <end position="431"/>
    </location>
</feature>
<dbReference type="InterPro" id="IPR011047">
    <property type="entry name" value="Quinoprotein_ADH-like_sf"/>
</dbReference>
<dbReference type="Pfam" id="PF03451">
    <property type="entry name" value="HELP"/>
    <property type="match status" value="1"/>
</dbReference>
<dbReference type="SUPFAM" id="SSF50998">
    <property type="entry name" value="Quinoprotein alcohol dehydrogenase-like"/>
    <property type="match status" value="1"/>
</dbReference>
<evidence type="ECO:0008006" key="8">
    <source>
        <dbReference type="Google" id="ProtNLM"/>
    </source>
</evidence>
<name>A0A7S4LG85_9EUGL</name>
<dbReference type="EMBL" id="HBJA01111956">
    <property type="protein sequence ID" value="CAE0827370.1"/>
    <property type="molecule type" value="Transcribed_RNA"/>
</dbReference>